<sequence>MKSQVVSEVCVTLPDVNRPIAAPAAQEAHFSPTSDTSDQDKLPEEIKQEGKADVTQDQSFVQDDRNSQPDRDQLQTNFPSLDSDDKSKKKKKSASLTLKSTLKITPEKNPIAGTSAKIVQTRSSLTEHYLTHSEERIYSCNICAKSFKFSSGLRTHKRTHTGEKPYMCDVCGKCFILNYCLTSHKRTHTGEKPYTCKVCAKSFTSSSYLKAHKRTHTGEKPYTCKVCAKSFTFSSDLKRHKRTHTGEKPYSCDVCAKSFTFSSDLKRHKHTHTGKKPYSCDVCAKSFTSSSELKVHKRTHTVLYFQLKSEGAQAHTHRRETVSLRRLCKVLYFQLKSEEHKRTHTGEKPYSCSVCAKSFTSSSTLKAHKRTHTGEKPYPCIDCDKISYKTAYRRGVRTMYRRRSQCCPGFFESGELCVRKCQNHSQLSTLDVSSYATLGPFCPEKKNLPRAVILLHAFCRAERRRKRTRRGLGNLIGAGVLSGWPRRSAFLSLSAPLRVFGRRAARPGPDGAALGSGFGPESAFW</sequence>
<evidence type="ECO:0000256" key="1">
    <source>
        <dbReference type="ARBA" id="ARBA00004123"/>
    </source>
</evidence>
<dbReference type="FunFam" id="3.30.160.60:FF:000290">
    <property type="entry name" value="Zinc finger protein 697 isoform X1"/>
    <property type="match status" value="2"/>
</dbReference>
<evidence type="ECO:0000256" key="6">
    <source>
        <dbReference type="ARBA" id="ARBA00022771"/>
    </source>
</evidence>
<evidence type="ECO:0000256" key="8">
    <source>
        <dbReference type="ARBA" id="ARBA00023157"/>
    </source>
</evidence>
<feature type="domain" description="C2H2-type" evidence="12">
    <location>
        <begin position="250"/>
        <end position="277"/>
    </location>
</feature>
<feature type="domain" description="C2H2-type" evidence="12">
    <location>
        <begin position="278"/>
        <end position="301"/>
    </location>
</feature>
<keyword evidence="5" id="KW-0677">Repeat</keyword>
<accession>A0AAW0NYF6</accession>
<keyword evidence="15" id="KW-1185">Reference proteome</keyword>
<keyword evidence="7" id="KW-0862">Zinc</keyword>
<evidence type="ECO:0000256" key="9">
    <source>
        <dbReference type="ARBA" id="ARBA00023242"/>
    </source>
</evidence>
<evidence type="ECO:0000256" key="11">
    <source>
        <dbReference type="SAM" id="MobiDB-lite"/>
    </source>
</evidence>
<feature type="compositionally biased region" description="Basic and acidic residues" evidence="11">
    <location>
        <begin position="38"/>
        <end position="54"/>
    </location>
</feature>
<dbReference type="GO" id="GO:0005634">
    <property type="term" value="C:nucleus"/>
    <property type="evidence" value="ECO:0007669"/>
    <property type="project" value="UniProtKB-SubCell"/>
</dbReference>
<dbReference type="Pfam" id="PF00096">
    <property type="entry name" value="zf-C2H2"/>
    <property type="match status" value="7"/>
</dbReference>
<comment type="caution">
    <text evidence="14">The sequence shown here is derived from an EMBL/GenBank/DDBJ whole genome shotgun (WGS) entry which is preliminary data.</text>
</comment>
<dbReference type="FunFam" id="3.30.160.60:FF:002343">
    <property type="entry name" value="Zinc finger protein 33A"/>
    <property type="match status" value="2"/>
</dbReference>
<evidence type="ECO:0000313" key="15">
    <source>
        <dbReference type="Proteomes" id="UP001460270"/>
    </source>
</evidence>
<dbReference type="InterPro" id="IPR050331">
    <property type="entry name" value="Zinc_finger"/>
</dbReference>
<feature type="domain" description="C2H2-type" evidence="12">
    <location>
        <begin position="138"/>
        <end position="165"/>
    </location>
</feature>
<feature type="domain" description="C2H2-type" evidence="12">
    <location>
        <begin position="350"/>
        <end position="377"/>
    </location>
</feature>
<proteinExistence type="inferred from homology"/>
<dbReference type="FunFam" id="3.30.160.60:FF:000744">
    <property type="entry name" value="zinc finger E-box-binding homeobox 1"/>
    <property type="match status" value="1"/>
</dbReference>
<dbReference type="FunFam" id="3.30.160.60:FF:001442">
    <property type="entry name" value="zinc finger protein 696"/>
    <property type="match status" value="1"/>
</dbReference>
<dbReference type="EMBL" id="JBBPFD010000009">
    <property type="protein sequence ID" value="KAK7912658.1"/>
    <property type="molecule type" value="Genomic_DNA"/>
</dbReference>
<feature type="region of interest" description="Disordered" evidence="11">
    <location>
        <begin position="22"/>
        <end position="92"/>
    </location>
</feature>
<dbReference type="GO" id="GO:0008270">
    <property type="term" value="F:zinc ion binding"/>
    <property type="evidence" value="ECO:0007669"/>
    <property type="project" value="UniProtKB-KW"/>
</dbReference>
<dbReference type="SUPFAM" id="SSF57667">
    <property type="entry name" value="beta-beta-alpha zinc fingers"/>
    <property type="match status" value="5"/>
</dbReference>
<feature type="domain" description="C2H2-type" evidence="12">
    <location>
        <begin position="166"/>
        <end position="193"/>
    </location>
</feature>
<evidence type="ECO:0000256" key="2">
    <source>
        <dbReference type="ARBA" id="ARBA00006991"/>
    </source>
</evidence>
<dbReference type="FunFam" id="3.30.160.60:FF:000912">
    <property type="entry name" value="Zinc finger protein 660"/>
    <property type="match status" value="1"/>
</dbReference>
<comment type="subcellular location">
    <subcellularLocation>
        <location evidence="1">Nucleus</location>
    </subcellularLocation>
</comment>
<feature type="domain" description="EMI" evidence="13">
    <location>
        <begin position="351"/>
        <end position="419"/>
    </location>
</feature>
<feature type="domain" description="C2H2-type" evidence="12">
    <location>
        <begin position="194"/>
        <end position="221"/>
    </location>
</feature>
<feature type="domain" description="C2H2-type" evidence="12">
    <location>
        <begin position="222"/>
        <end position="249"/>
    </location>
</feature>
<evidence type="ECO:0000256" key="7">
    <source>
        <dbReference type="ARBA" id="ARBA00022833"/>
    </source>
</evidence>
<keyword evidence="4" id="KW-0732">Signal</keyword>
<dbReference type="Proteomes" id="UP001460270">
    <property type="component" value="Unassembled WGS sequence"/>
</dbReference>
<dbReference type="AlphaFoldDB" id="A0AAW0NYF6"/>
<evidence type="ECO:0000256" key="10">
    <source>
        <dbReference type="PROSITE-ProRule" id="PRU00042"/>
    </source>
</evidence>
<name>A0AAW0NYF6_9GOBI</name>
<evidence type="ECO:0000256" key="4">
    <source>
        <dbReference type="ARBA" id="ARBA00022729"/>
    </source>
</evidence>
<keyword evidence="3" id="KW-0479">Metal-binding</keyword>
<dbReference type="SMART" id="SM00355">
    <property type="entry name" value="ZnF_C2H2"/>
    <property type="match status" value="7"/>
</dbReference>
<dbReference type="GO" id="GO:0010468">
    <property type="term" value="P:regulation of gene expression"/>
    <property type="evidence" value="ECO:0007669"/>
    <property type="project" value="TreeGrafter"/>
</dbReference>
<evidence type="ECO:0000256" key="3">
    <source>
        <dbReference type="ARBA" id="ARBA00022723"/>
    </source>
</evidence>
<keyword evidence="6 10" id="KW-0863">Zinc-finger</keyword>
<dbReference type="PANTHER" id="PTHR16515:SF57">
    <property type="entry name" value="ZINC FINGER PROTEIN 154-LIKE"/>
    <property type="match status" value="1"/>
</dbReference>
<dbReference type="PROSITE" id="PS51041">
    <property type="entry name" value="EMI"/>
    <property type="match status" value="1"/>
</dbReference>
<feature type="compositionally biased region" description="Basic and acidic residues" evidence="11">
    <location>
        <begin position="62"/>
        <end position="73"/>
    </location>
</feature>
<evidence type="ECO:0000256" key="5">
    <source>
        <dbReference type="ARBA" id="ARBA00022737"/>
    </source>
</evidence>
<organism evidence="14 15">
    <name type="scientific">Mugilogobius chulae</name>
    <name type="common">yellowstripe goby</name>
    <dbReference type="NCBI Taxonomy" id="88201"/>
    <lineage>
        <taxon>Eukaryota</taxon>
        <taxon>Metazoa</taxon>
        <taxon>Chordata</taxon>
        <taxon>Craniata</taxon>
        <taxon>Vertebrata</taxon>
        <taxon>Euteleostomi</taxon>
        <taxon>Actinopterygii</taxon>
        <taxon>Neopterygii</taxon>
        <taxon>Teleostei</taxon>
        <taxon>Neoteleostei</taxon>
        <taxon>Acanthomorphata</taxon>
        <taxon>Gobiaria</taxon>
        <taxon>Gobiiformes</taxon>
        <taxon>Gobioidei</taxon>
        <taxon>Gobiidae</taxon>
        <taxon>Gobionellinae</taxon>
        <taxon>Mugilogobius</taxon>
    </lineage>
</organism>
<dbReference type="PROSITE" id="PS50157">
    <property type="entry name" value="ZINC_FINGER_C2H2_2"/>
    <property type="match status" value="7"/>
</dbReference>
<dbReference type="InterPro" id="IPR011489">
    <property type="entry name" value="EMI_domain"/>
</dbReference>
<dbReference type="PANTHER" id="PTHR16515">
    <property type="entry name" value="PR DOMAIN ZINC FINGER PROTEIN"/>
    <property type="match status" value="1"/>
</dbReference>
<evidence type="ECO:0000313" key="14">
    <source>
        <dbReference type="EMBL" id="KAK7912658.1"/>
    </source>
</evidence>
<dbReference type="PROSITE" id="PS00028">
    <property type="entry name" value="ZINC_FINGER_C2H2_1"/>
    <property type="match status" value="7"/>
</dbReference>
<protein>
    <submittedName>
        <fullName evidence="14">Uncharacterized protein</fullName>
    </submittedName>
</protein>
<evidence type="ECO:0000259" key="13">
    <source>
        <dbReference type="PROSITE" id="PS51041"/>
    </source>
</evidence>
<keyword evidence="9" id="KW-0539">Nucleus</keyword>
<dbReference type="InterPro" id="IPR036236">
    <property type="entry name" value="Znf_C2H2_sf"/>
</dbReference>
<keyword evidence="8" id="KW-1015">Disulfide bond</keyword>
<dbReference type="Gene3D" id="3.30.160.60">
    <property type="entry name" value="Classic Zinc Finger"/>
    <property type="match status" value="8"/>
</dbReference>
<evidence type="ECO:0000259" key="12">
    <source>
        <dbReference type="PROSITE" id="PS50157"/>
    </source>
</evidence>
<dbReference type="InterPro" id="IPR013087">
    <property type="entry name" value="Znf_C2H2_type"/>
</dbReference>
<gene>
    <name evidence="14" type="ORF">WMY93_012869</name>
</gene>
<reference evidence="15" key="1">
    <citation type="submission" date="2024-04" db="EMBL/GenBank/DDBJ databases">
        <title>Salinicola lusitanus LLJ914,a marine bacterium isolated from the Okinawa Trough.</title>
        <authorList>
            <person name="Li J."/>
        </authorList>
    </citation>
    <scope>NUCLEOTIDE SEQUENCE [LARGE SCALE GENOMIC DNA]</scope>
</reference>
<comment type="similarity">
    <text evidence="2">Belongs to the krueppel C2H2-type zinc-finger protein family.</text>
</comment>